<protein>
    <submittedName>
        <fullName evidence="1">p35 lipoprotein family protein</fullName>
    </submittedName>
</protein>
<dbReference type="PROSITE" id="PS51257">
    <property type="entry name" value="PROKAR_LIPOPROTEIN"/>
    <property type="match status" value="1"/>
</dbReference>
<dbReference type="AlphaFoldDB" id="A0A084U418"/>
<reference evidence="1 2" key="1">
    <citation type="journal article" date="2014" name="PLoS ONE">
        <title>Reduction of Hydrogen Peroxide Accumulation and Toxicity by a Catalase from Mycoplasma iowae.</title>
        <authorList>
            <person name="Pritchard R.E."/>
            <person name="Prassinos A.J."/>
            <person name="Osborne J.D."/>
            <person name="Raviv Z."/>
            <person name="Balish M.F."/>
        </authorList>
    </citation>
    <scope>NUCLEOTIDE SEQUENCE [LARGE SCALE GENOMIC DNA]</scope>
    <source>
        <strain evidence="1 2">DK-CPA</strain>
    </source>
</reference>
<evidence type="ECO:0000313" key="1">
    <source>
        <dbReference type="EMBL" id="KFB07704.1"/>
    </source>
</evidence>
<sequence length="602" mass="66568">MKIKLLKTIGIIGCLGIVGATPVMLTSCKKKSTSQSATVTPQLKKSISGIGSLDEFITTSSKANDVNTNVKFVLNSNKESVIANWVCIPESERNNINLDTSLVGWDNDNWGSMSFDDWNKTSQSTKVEWKGSKDSANSNEKLEFKSNKELRDFLNSNIEKISKNAITNLGDKKASLADADIKVDENGNLLVAIKTEEATKTNIDRSKRDVKTTTTNYTLSIPSNVINFNPTINLKASFGNNQSTSAEVVFTYTVTSTPLIEQTFATNANNKKAITLAEMATSDSDSIGLWKTVTDEGILKALGWLDSNKSLEEGHVDGDGIDSTLLKEDTIISDLGIDGLTKEKLLGIQIEMKQRDVSKTDYNGEYNIIVSTTLNNGQNTDLNLNFNTYKIVSQKSESEMQHPLQVNVPNAYYIDSYIGQQNDGSQYRTVLDLTIGSENNLLSTPFKIAGKNVENGSNNNNNKYIEDNFKNQTILNAFIKHVNNQINQSKHFNLLNGFDLKLSETNGIVHRGETNQTGNFISGYEKVITLELTLRKGFTYVKKSLDNFAISQSNKTIKLSNSSISNKKISFGFSFSSQTDNTKTLNLDNLISISEYETQLKM</sequence>
<organism evidence="1 2">
    <name type="scientific">Malacoplasma iowae DK-CPA</name>
    <dbReference type="NCBI Taxonomy" id="1394179"/>
    <lineage>
        <taxon>Bacteria</taxon>
        <taxon>Bacillati</taxon>
        <taxon>Mycoplasmatota</taxon>
        <taxon>Mycoplasmoidales</taxon>
        <taxon>Mycoplasmoidaceae</taxon>
        <taxon>Malacoplasma</taxon>
    </lineage>
</organism>
<keyword evidence="1" id="KW-0449">Lipoprotein</keyword>
<comment type="caution">
    <text evidence="1">The sequence shown here is derived from an EMBL/GenBank/DDBJ whole genome shotgun (WGS) entry which is preliminary data.</text>
</comment>
<dbReference type="RefSeq" id="WP_036451655.1">
    <property type="nucleotide sequence ID" value="NZ_AWQU01000070.1"/>
</dbReference>
<accession>A0A084U418</accession>
<dbReference type="EMBL" id="AWQU01000070">
    <property type="protein sequence ID" value="KFB07704.1"/>
    <property type="molecule type" value="Genomic_DNA"/>
</dbReference>
<keyword evidence="2" id="KW-1185">Reference proteome</keyword>
<gene>
    <name evidence="1" type="ORF">P271_558</name>
</gene>
<dbReference type="Proteomes" id="UP000028523">
    <property type="component" value="Unassembled WGS sequence"/>
</dbReference>
<name>A0A084U418_MALIO</name>
<dbReference type="GeneID" id="96866388"/>
<evidence type="ECO:0000313" key="2">
    <source>
        <dbReference type="Proteomes" id="UP000028523"/>
    </source>
</evidence>
<proteinExistence type="predicted"/>